<dbReference type="EMBL" id="JAMTCO010000008">
    <property type="protein sequence ID" value="MCP2270776.1"/>
    <property type="molecule type" value="Genomic_DNA"/>
</dbReference>
<comment type="caution">
    <text evidence="4">The sequence shown here is derived from an EMBL/GenBank/DDBJ whole genome shotgun (WGS) entry which is preliminary data.</text>
</comment>
<evidence type="ECO:0000256" key="3">
    <source>
        <dbReference type="SAM" id="MobiDB-lite"/>
    </source>
</evidence>
<dbReference type="Gene3D" id="3.40.50.1980">
    <property type="entry name" value="Nitrogenase molybdenum iron protein domain"/>
    <property type="match status" value="1"/>
</dbReference>
<dbReference type="Proteomes" id="UP001205185">
    <property type="component" value="Unassembled WGS sequence"/>
</dbReference>
<reference evidence="4 5" key="1">
    <citation type="submission" date="2022-06" db="EMBL/GenBank/DDBJ databases">
        <title>Genomic Encyclopedia of Archaeal and Bacterial Type Strains, Phase II (KMG-II): from individual species to whole genera.</title>
        <authorList>
            <person name="Goeker M."/>
        </authorList>
    </citation>
    <scope>NUCLEOTIDE SEQUENCE [LARGE SCALE GENOMIC DNA]</scope>
    <source>
        <strain evidence="4 5">DSM 44255</strain>
    </source>
</reference>
<feature type="region of interest" description="Disordered" evidence="3">
    <location>
        <begin position="23"/>
        <end position="44"/>
    </location>
</feature>
<keyword evidence="1" id="KW-0813">Transport</keyword>
<evidence type="ECO:0000313" key="4">
    <source>
        <dbReference type="EMBL" id="MCP2270776.1"/>
    </source>
</evidence>
<organism evidence="4 5">
    <name type="scientific">Actinokineospora diospyrosa</name>
    <dbReference type="NCBI Taxonomy" id="103728"/>
    <lineage>
        <taxon>Bacteria</taxon>
        <taxon>Bacillati</taxon>
        <taxon>Actinomycetota</taxon>
        <taxon>Actinomycetes</taxon>
        <taxon>Pseudonocardiales</taxon>
        <taxon>Pseudonocardiaceae</taxon>
        <taxon>Actinokineospora</taxon>
    </lineage>
</organism>
<sequence>MPEPRLARTAGALVLVAGLTAGRGSGSDDPATGTTRVRTADNGDITIPATPKRVVATGYAVPALLEAGALATFDTGREAYRTKTRELAAKYAGVLPRLRCAHLGAYGEIANGDAHREVNGSWGAYGQVEVKGGGSKDVSEYPSIEELPSAFGEAEVITCTVNAGGSTPKGVRYALDSPLWKAPPAVKAGKVHPLRYTEATTYGSALATAAAVDRALEPLLKS</sequence>
<gene>
    <name evidence="4" type="ORF">LV75_003288</name>
</gene>
<dbReference type="RefSeq" id="WP_253887753.1">
    <property type="nucleotide sequence ID" value="NZ_BAAAVB010000013.1"/>
</dbReference>
<keyword evidence="5" id="KW-1185">Reference proteome</keyword>
<evidence type="ECO:0000256" key="1">
    <source>
        <dbReference type="ARBA" id="ARBA00022448"/>
    </source>
</evidence>
<keyword evidence="2" id="KW-0732">Signal</keyword>
<dbReference type="PANTHER" id="PTHR30532">
    <property type="entry name" value="IRON III DICITRATE-BINDING PERIPLASMIC PROTEIN"/>
    <property type="match status" value="1"/>
</dbReference>
<name>A0ABT1IDQ6_9PSEU</name>
<dbReference type="PANTHER" id="PTHR30532:SF1">
    <property type="entry name" value="IRON(3+)-HYDROXAMATE-BINDING PROTEIN FHUD"/>
    <property type="match status" value="1"/>
</dbReference>
<dbReference type="InterPro" id="IPR051313">
    <property type="entry name" value="Bact_iron-sidero_bind"/>
</dbReference>
<evidence type="ECO:0000256" key="2">
    <source>
        <dbReference type="ARBA" id="ARBA00022729"/>
    </source>
</evidence>
<accession>A0ABT1IDQ6</accession>
<proteinExistence type="predicted"/>
<dbReference type="SUPFAM" id="SSF53807">
    <property type="entry name" value="Helical backbone' metal receptor"/>
    <property type="match status" value="1"/>
</dbReference>
<protein>
    <submittedName>
        <fullName evidence="4">Uncharacterized protein</fullName>
    </submittedName>
</protein>
<evidence type="ECO:0000313" key="5">
    <source>
        <dbReference type="Proteomes" id="UP001205185"/>
    </source>
</evidence>